<dbReference type="EMBL" id="JASJQH010000055">
    <property type="protein sequence ID" value="KAK9767775.1"/>
    <property type="molecule type" value="Genomic_DNA"/>
</dbReference>
<dbReference type="InterPro" id="IPR014729">
    <property type="entry name" value="Rossmann-like_a/b/a_fold"/>
</dbReference>
<gene>
    <name evidence="6" type="ORF">K7432_002158</name>
</gene>
<feature type="compositionally biased region" description="Basic and acidic residues" evidence="4">
    <location>
        <begin position="551"/>
        <end position="566"/>
    </location>
</feature>
<organism evidence="6 7">
    <name type="scientific">Basidiobolus ranarum</name>
    <dbReference type="NCBI Taxonomy" id="34480"/>
    <lineage>
        <taxon>Eukaryota</taxon>
        <taxon>Fungi</taxon>
        <taxon>Fungi incertae sedis</taxon>
        <taxon>Zoopagomycota</taxon>
        <taxon>Entomophthoromycotina</taxon>
        <taxon>Basidiobolomycetes</taxon>
        <taxon>Basidiobolales</taxon>
        <taxon>Basidiobolaceae</taxon>
        <taxon>Basidiobolus</taxon>
    </lineage>
</organism>
<feature type="region of interest" description="Disordered" evidence="4">
    <location>
        <begin position="551"/>
        <end position="572"/>
    </location>
</feature>
<dbReference type="Proteomes" id="UP001479436">
    <property type="component" value="Unassembled WGS sequence"/>
</dbReference>
<dbReference type="InterPro" id="IPR017932">
    <property type="entry name" value="GATase_2_dom"/>
</dbReference>
<dbReference type="Pfam" id="PF13537">
    <property type="entry name" value="GATase_7"/>
    <property type="match status" value="1"/>
</dbReference>
<evidence type="ECO:0000256" key="4">
    <source>
        <dbReference type="SAM" id="MobiDB-lite"/>
    </source>
</evidence>
<dbReference type="Pfam" id="PF00733">
    <property type="entry name" value="Asn_synthase"/>
    <property type="match status" value="1"/>
</dbReference>
<evidence type="ECO:0000259" key="5">
    <source>
        <dbReference type="PROSITE" id="PS51278"/>
    </source>
</evidence>
<keyword evidence="7" id="KW-1185">Reference proteome</keyword>
<dbReference type="PANTHER" id="PTHR45937">
    <property type="entry name" value="ASPARAGINE SYNTHETASE DOMAIN-CONTAINING PROTEIN 1"/>
    <property type="match status" value="1"/>
</dbReference>
<protein>
    <recommendedName>
        <fullName evidence="5">Glutamine amidotransferase type-2 domain-containing protein</fullName>
    </recommendedName>
</protein>
<evidence type="ECO:0000256" key="1">
    <source>
        <dbReference type="ARBA" id="ARBA00022605"/>
    </source>
</evidence>
<sequence>MCGILFGLTRDPTVFPEYWESLALANQKRGPDSQSLVTQTLNEVALHWYGAVLHLRGEYNVPQPIVESENVLCWNGEIFNGLEVPVDSNDTEILSKKLNETELNNERVLEVFSQVQGPYGFFYFEKSKEKLWFGRDCLGRRSLLWHLPKHSEDSFVLSSVGPENQCPEGYWEEVPAKGIYCLDMTQGFDHLNFADRLTLHEWHFKEEIEFMRLPYGRINTSLPQTNDLLAIEGEEMPIPSELMTETIQTLIQTLGDSVRRRVVNIPKEGPTAQPRLGILFSGGIDCICLALLADKFLPEDEPIDLLNVAFENPRIQKHANKSNKKTVNEQKAINYDVPDRKTGRQGVEELRNVASNRKWNFVEINIPFEEAMAKRDYILSLMAPLNTVMDLSIAMAFWFASRGVGGIASDPEQPNVLQDYVSPAKVLLLGIGADEQLAGYSRHREHFRHKGWEGLIEEIQFDVDRISTRNLGRDDRIISSHGKEARFPYLDEKLVEFLNSLPIYLKTDMRFERGIGEKLLLRLAAQELGLVNASRFWKRAIQFGARTAKMEDNKEKGNHSLKKEIDLESTNQ</sequence>
<accession>A0ABR2X1Z7</accession>
<dbReference type="InterPro" id="IPR051857">
    <property type="entry name" value="Asn_synthetase_domain"/>
</dbReference>
<dbReference type="InterPro" id="IPR029055">
    <property type="entry name" value="Ntn_hydrolases_N"/>
</dbReference>
<dbReference type="InterPro" id="IPR001962">
    <property type="entry name" value="Asn_synthase"/>
</dbReference>
<evidence type="ECO:0000313" key="7">
    <source>
        <dbReference type="Proteomes" id="UP001479436"/>
    </source>
</evidence>
<proteinExistence type="predicted"/>
<dbReference type="PROSITE" id="PS51278">
    <property type="entry name" value="GATASE_TYPE_2"/>
    <property type="match status" value="1"/>
</dbReference>
<keyword evidence="3" id="KW-0315">Glutamine amidotransferase</keyword>
<dbReference type="CDD" id="cd03766">
    <property type="entry name" value="Gn_AT_II_novel"/>
    <property type="match status" value="1"/>
</dbReference>
<dbReference type="SUPFAM" id="SSF56235">
    <property type="entry name" value="N-terminal nucleophile aminohydrolases (Ntn hydrolases)"/>
    <property type="match status" value="1"/>
</dbReference>
<evidence type="ECO:0000256" key="3">
    <source>
        <dbReference type="ARBA" id="ARBA00022962"/>
    </source>
</evidence>
<keyword evidence="2" id="KW-0061">Asparagine biosynthesis</keyword>
<reference evidence="6 7" key="1">
    <citation type="submission" date="2023-04" db="EMBL/GenBank/DDBJ databases">
        <title>Genome of Basidiobolus ranarum AG-B5.</title>
        <authorList>
            <person name="Stajich J.E."/>
            <person name="Carter-House D."/>
            <person name="Gryganskyi A."/>
        </authorList>
    </citation>
    <scope>NUCLEOTIDE SEQUENCE [LARGE SCALE GENOMIC DNA]</scope>
    <source>
        <strain evidence="6 7">AG-B5</strain>
    </source>
</reference>
<name>A0ABR2X1Z7_9FUNG</name>
<keyword evidence="1" id="KW-0028">Amino-acid biosynthesis</keyword>
<dbReference type="SUPFAM" id="SSF52402">
    <property type="entry name" value="Adenine nucleotide alpha hydrolases-like"/>
    <property type="match status" value="1"/>
</dbReference>
<dbReference type="Gene3D" id="3.60.20.10">
    <property type="entry name" value="Glutamine Phosphoribosylpyrophosphate, subunit 1, domain 1"/>
    <property type="match status" value="1"/>
</dbReference>
<dbReference type="Gene3D" id="3.40.50.620">
    <property type="entry name" value="HUPs"/>
    <property type="match status" value="1"/>
</dbReference>
<dbReference type="CDD" id="cd01991">
    <property type="entry name" value="Asn_synthase_B_C"/>
    <property type="match status" value="1"/>
</dbReference>
<evidence type="ECO:0000313" key="6">
    <source>
        <dbReference type="EMBL" id="KAK9767775.1"/>
    </source>
</evidence>
<evidence type="ECO:0000256" key="2">
    <source>
        <dbReference type="ARBA" id="ARBA00022888"/>
    </source>
</evidence>
<dbReference type="PANTHER" id="PTHR45937:SF1">
    <property type="entry name" value="ASPARAGINE SYNTHETASE DOMAIN-CONTAINING PROTEIN 1"/>
    <property type="match status" value="1"/>
</dbReference>
<feature type="domain" description="Glutamine amidotransferase type-2" evidence="5">
    <location>
        <begin position="2"/>
        <end position="185"/>
    </location>
</feature>
<comment type="caution">
    <text evidence="6">The sequence shown here is derived from an EMBL/GenBank/DDBJ whole genome shotgun (WGS) entry which is preliminary data.</text>
</comment>